<dbReference type="SUPFAM" id="SSF63829">
    <property type="entry name" value="Calcium-dependent phosphotriesterase"/>
    <property type="match status" value="1"/>
</dbReference>
<proteinExistence type="inferred from homology"/>
<dbReference type="AlphaFoldDB" id="A0A8S1D7T6"/>
<dbReference type="PANTHER" id="PTHR10907:SF66">
    <property type="entry name" value="MIP34848P1-RELATED"/>
    <property type="match status" value="1"/>
</dbReference>
<protein>
    <recommendedName>
        <fullName evidence="4">SMP-30/Gluconolactonase/LRE-like region domain-containing protein</fullName>
    </recommendedName>
</protein>
<dbReference type="GO" id="GO:0019853">
    <property type="term" value="P:L-ascorbic acid biosynthetic process"/>
    <property type="evidence" value="ECO:0007669"/>
    <property type="project" value="TreeGrafter"/>
</dbReference>
<keyword evidence="3" id="KW-0479">Metal-binding</keyword>
<dbReference type="InterPro" id="IPR013658">
    <property type="entry name" value="SGL"/>
</dbReference>
<dbReference type="PANTHER" id="PTHR10907">
    <property type="entry name" value="REGUCALCIN"/>
    <property type="match status" value="1"/>
</dbReference>
<evidence type="ECO:0000256" key="3">
    <source>
        <dbReference type="PIRSR" id="PIRSR605511-2"/>
    </source>
</evidence>
<sequence length="447" mass="48737">MLRLVHLARSMRLWDSSTLTRRACNAIEEIDRQRAKGRIRFCLARAVESRVTSCGPDKNTPGLSRLLFTAINVKFRQKAMKMSVDPELAGVQVEEVTAAGAVQLGEGPHWIDSEQALYWVDLLAGVLHRLHPASGKHTSTTPPGKKSLGFVVPVFRQPHHFVVGLGLDVALLRWDGETQCAIERVLGSVHATPGSLRFNDGKADPQGRLWAGTMSTAIDKGVDPQPEIGSLYSLEESGVKKHVDYVGISNGLAWRDAIMYYIDSSAGRVDAFDLEPASGQLSGRRCVFDLQKNGVPGVPDGMTIDSVGNLWVACFDGAQVICVDPERGALLRRIPIPAKQVTSVCWGGRLLDELFVTTAAVKAETGKVAAGRLYRVTGLGANGLLNDQERARKHEIHLTGANDDVLKVGQRSSSSEEEERDECAERNYGKFPGCLLPSKFMSFLILV</sequence>
<evidence type="ECO:0000256" key="2">
    <source>
        <dbReference type="PIRSR" id="PIRSR605511-1"/>
    </source>
</evidence>
<evidence type="ECO:0000259" key="4">
    <source>
        <dbReference type="Pfam" id="PF08450"/>
    </source>
</evidence>
<accession>A0A8S1D7T6</accession>
<evidence type="ECO:0000256" key="1">
    <source>
        <dbReference type="ARBA" id="ARBA00008853"/>
    </source>
</evidence>
<dbReference type="InterPro" id="IPR011042">
    <property type="entry name" value="6-blade_b-propeller_TolB-like"/>
</dbReference>
<feature type="domain" description="SMP-30/Gluconolactonase/LRE-like region" evidence="4">
    <location>
        <begin position="104"/>
        <end position="359"/>
    </location>
</feature>
<evidence type="ECO:0000313" key="5">
    <source>
        <dbReference type="EMBL" id="CAB3373999.1"/>
    </source>
</evidence>
<dbReference type="Pfam" id="PF08450">
    <property type="entry name" value="SGL"/>
    <property type="match status" value="1"/>
</dbReference>
<comment type="similarity">
    <text evidence="1">Belongs to the SMP-30/CGR1 family.</text>
</comment>
<dbReference type="PRINTS" id="PR01790">
    <property type="entry name" value="SMP30FAMILY"/>
</dbReference>
<dbReference type="GO" id="GO:0005509">
    <property type="term" value="F:calcium ion binding"/>
    <property type="evidence" value="ECO:0007669"/>
    <property type="project" value="TreeGrafter"/>
</dbReference>
<feature type="binding site" evidence="3">
    <location>
        <position position="199"/>
    </location>
    <ligand>
        <name>substrate</name>
    </ligand>
</feature>
<feature type="binding site" evidence="3">
    <location>
        <position position="106"/>
    </location>
    <ligand>
        <name>a divalent metal cation</name>
        <dbReference type="ChEBI" id="CHEBI:60240"/>
    </ligand>
</feature>
<gene>
    <name evidence="5" type="ORF">CLODIP_2_CD13491</name>
</gene>
<feature type="binding site" evidence="3">
    <location>
        <position position="197"/>
    </location>
    <ligand>
        <name>substrate</name>
    </ligand>
</feature>
<dbReference type="EMBL" id="CADEPI010000092">
    <property type="protein sequence ID" value="CAB3373999.1"/>
    <property type="molecule type" value="Genomic_DNA"/>
</dbReference>
<dbReference type="Proteomes" id="UP000494165">
    <property type="component" value="Unassembled WGS sequence"/>
</dbReference>
<feature type="active site" description="Proton donor/acceptor" evidence="2">
    <location>
        <position position="300"/>
    </location>
</feature>
<organism evidence="5 6">
    <name type="scientific">Cloeon dipterum</name>
    <dbReference type="NCBI Taxonomy" id="197152"/>
    <lineage>
        <taxon>Eukaryota</taxon>
        <taxon>Metazoa</taxon>
        <taxon>Ecdysozoa</taxon>
        <taxon>Arthropoda</taxon>
        <taxon>Hexapoda</taxon>
        <taxon>Insecta</taxon>
        <taxon>Pterygota</taxon>
        <taxon>Palaeoptera</taxon>
        <taxon>Ephemeroptera</taxon>
        <taxon>Pisciforma</taxon>
        <taxon>Baetidae</taxon>
        <taxon>Cloeon</taxon>
    </lineage>
</organism>
<dbReference type="InterPro" id="IPR005511">
    <property type="entry name" value="SMP-30"/>
</dbReference>
<feature type="binding site" evidence="3">
    <location>
        <position position="300"/>
    </location>
    <ligand>
        <name>a divalent metal cation</name>
        <dbReference type="ChEBI" id="CHEBI:60240"/>
    </ligand>
</feature>
<name>A0A8S1D7T6_9INSE</name>
<dbReference type="GO" id="GO:0004341">
    <property type="term" value="F:gluconolactonase activity"/>
    <property type="evidence" value="ECO:0007669"/>
    <property type="project" value="TreeGrafter"/>
</dbReference>
<dbReference type="OrthoDB" id="423498at2759"/>
<feature type="binding site" evidence="3">
    <location>
        <position position="250"/>
    </location>
    <ligand>
        <name>a divalent metal cation</name>
        <dbReference type="ChEBI" id="CHEBI:60240"/>
    </ligand>
</feature>
<dbReference type="Gene3D" id="2.120.10.30">
    <property type="entry name" value="TolB, C-terminal domain"/>
    <property type="match status" value="1"/>
</dbReference>
<comment type="cofactor">
    <cofactor evidence="3">
        <name>Zn(2+)</name>
        <dbReference type="ChEBI" id="CHEBI:29105"/>
    </cofactor>
    <text evidence="3">Binds 1 divalent metal cation per subunit.</text>
</comment>
<keyword evidence="3" id="KW-0862">Zinc</keyword>
<reference evidence="5 6" key="1">
    <citation type="submission" date="2020-04" db="EMBL/GenBank/DDBJ databases">
        <authorList>
            <person name="Alioto T."/>
            <person name="Alioto T."/>
            <person name="Gomez Garrido J."/>
        </authorList>
    </citation>
    <scope>NUCLEOTIDE SEQUENCE [LARGE SCALE GENOMIC DNA]</scope>
</reference>
<evidence type="ECO:0000313" key="6">
    <source>
        <dbReference type="Proteomes" id="UP000494165"/>
    </source>
</evidence>
<comment type="caution">
    <text evidence="5">The sequence shown here is derived from an EMBL/GenBank/DDBJ whole genome shotgun (WGS) entry which is preliminary data.</text>
</comment>
<keyword evidence="6" id="KW-1185">Reference proteome</keyword>